<sequence length="65" mass="6947">MGYIGEQATSTYTPSFLGASWLLASCLDPLRRSSTSNTDLQLPSLESVKADAAALVDIRSNLKVD</sequence>
<evidence type="ECO:0000313" key="1">
    <source>
        <dbReference type="EMBL" id="EGO29964.1"/>
    </source>
</evidence>
<reference evidence="1" key="1">
    <citation type="submission" date="2011-04" db="EMBL/GenBank/DDBJ databases">
        <title>Evolution of plant cell wall degrading machinery underlies the functional diversity of forest fungi.</title>
        <authorList>
            <consortium name="US DOE Joint Genome Institute (JGI-PGF)"/>
            <person name="Eastwood D.C."/>
            <person name="Floudas D."/>
            <person name="Binder M."/>
            <person name="Majcherczyk A."/>
            <person name="Schneider P."/>
            <person name="Aerts A."/>
            <person name="Asiegbu F.O."/>
            <person name="Baker S.E."/>
            <person name="Barry K."/>
            <person name="Bendiksby M."/>
            <person name="Blumentritt M."/>
            <person name="Coutinho P.M."/>
            <person name="Cullen D."/>
            <person name="Cullen D."/>
            <person name="Gathman A."/>
            <person name="Goodell B."/>
            <person name="Henrissat B."/>
            <person name="Ihrmark K."/>
            <person name="Kauserud H."/>
            <person name="Kohler A."/>
            <person name="LaButti K."/>
            <person name="Lapidus A."/>
            <person name="Lavin J.L."/>
            <person name="Lee Y.-H."/>
            <person name="Lindquist E."/>
            <person name="Lilly W."/>
            <person name="Lucas S."/>
            <person name="Morin E."/>
            <person name="Murat C."/>
            <person name="Oguiza J.A."/>
            <person name="Park J."/>
            <person name="Pisabarro A.G."/>
            <person name="Riley R."/>
            <person name="Rosling A."/>
            <person name="Salamov A."/>
            <person name="Schmidt O."/>
            <person name="Schmutz J."/>
            <person name="Skrede I."/>
            <person name="Stenlid J."/>
            <person name="Wiebenga A."/>
            <person name="Xie X."/>
            <person name="Kues U."/>
            <person name="Hibbett D.S."/>
            <person name="Hoffmeister D."/>
            <person name="Hogberg N."/>
            <person name="Martin F."/>
            <person name="Grigoriev I.V."/>
            <person name="Watkinson S.C."/>
        </authorList>
    </citation>
    <scope>NUCLEOTIDE SEQUENCE</scope>
    <source>
        <strain evidence="1">S7.9</strain>
    </source>
</reference>
<proteinExistence type="predicted"/>
<accession>F8NIP9</accession>
<dbReference type="RefSeq" id="XP_007314206.1">
    <property type="nucleotide sequence ID" value="XM_007314144.1"/>
</dbReference>
<protein>
    <submittedName>
        <fullName evidence="1">Uncharacterized protein</fullName>
    </submittedName>
</protein>
<dbReference type="HOGENOM" id="CLU_2851116_0_0_1"/>
<dbReference type="AlphaFoldDB" id="F8NIP9"/>
<gene>
    <name evidence="1" type="ORF">SERLADRAFT_458372</name>
</gene>
<dbReference type="Proteomes" id="UP000008064">
    <property type="component" value="Unassembled WGS sequence"/>
</dbReference>
<organism>
    <name type="scientific">Serpula lacrymans var. lacrymans (strain S7.9)</name>
    <name type="common">Dry rot fungus</name>
    <dbReference type="NCBI Taxonomy" id="578457"/>
    <lineage>
        <taxon>Eukaryota</taxon>
        <taxon>Fungi</taxon>
        <taxon>Dikarya</taxon>
        <taxon>Basidiomycota</taxon>
        <taxon>Agaricomycotina</taxon>
        <taxon>Agaricomycetes</taxon>
        <taxon>Agaricomycetidae</taxon>
        <taxon>Boletales</taxon>
        <taxon>Coniophorineae</taxon>
        <taxon>Serpulaceae</taxon>
        <taxon>Serpula</taxon>
    </lineage>
</organism>
<dbReference type="GeneID" id="18817709"/>
<dbReference type="KEGG" id="sla:SERLADRAFT_458372"/>
<dbReference type="EMBL" id="GL945429">
    <property type="protein sequence ID" value="EGO29964.1"/>
    <property type="molecule type" value="Genomic_DNA"/>
</dbReference>
<name>F8NIP9_SERL9</name>